<dbReference type="Pfam" id="PF00153">
    <property type="entry name" value="Mito_carr"/>
    <property type="match status" value="2"/>
</dbReference>
<evidence type="ECO:0000256" key="2">
    <source>
        <dbReference type="ARBA" id="ARBA00006375"/>
    </source>
</evidence>
<feature type="repeat" description="Solcar" evidence="9">
    <location>
        <begin position="139"/>
        <end position="216"/>
    </location>
</feature>
<dbReference type="EMBL" id="CP111014">
    <property type="protein sequence ID" value="WAQ98791.1"/>
    <property type="molecule type" value="Genomic_DNA"/>
</dbReference>
<gene>
    <name evidence="12" type="ORF">MAR_023164</name>
</gene>
<evidence type="ECO:0000256" key="4">
    <source>
        <dbReference type="ARBA" id="ARBA00022692"/>
    </source>
</evidence>
<evidence type="ECO:0000313" key="12">
    <source>
        <dbReference type="EMBL" id="WAQ98791.1"/>
    </source>
</evidence>
<feature type="repeat" description="Solcar" evidence="9">
    <location>
        <begin position="11"/>
        <end position="129"/>
    </location>
</feature>
<evidence type="ECO:0000256" key="7">
    <source>
        <dbReference type="ARBA" id="ARBA00023128"/>
    </source>
</evidence>
<comment type="subcellular location">
    <subcellularLocation>
        <location evidence="1">Mitochondrion membrane</location>
        <topology evidence="1">Multi-pass membrane protein</topology>
    </subcellularLocation>
</comment>
<keyword evidence="5" id="KW-0677">Repeat</keyword>
<dbReference type="InterPro" id="IPR050567">
    <property type="entry name" value="Mitochondrial_Carrier"/>
</dbReference>
<name>A0ABY7DM65_MYAAR</name>
<dbReference type="InterPro" id="IPR018108">
    <property type="entry name" value="MCP_transmembrane"/>
</dbReference>
<evidence type="ECO:0000256" key="8">
    <source>
        <dbReference type="ARBA" id="ARBA00023136"/>
    </source>
</evidence>
<comment type="similarity">
    <text evidence="2 10">Belongs to the mitochondrial carrier (TC 2.A.29) family.</text>
</comment>
<evidence type="ECO:0000256" key="10">
    <source>
        <dbReference type="RuleBase" id="RU000488"/>
    </source>
</evidence>
<keyword evidence="7" id="KW-0496">Mitochondrion</keyword>
<evidence type="ECO:0000256" key="9">
    <source>
        <dbReference type="PROSITE-ProRule" id="PRU00282"/>
    </source>
</evidence>
<dbReference type="Gene3D" id="1.50.40.10">
    <property type="entry name" value="Mitochondrial carrier domain"/>
    <property type="match status" value="1"/>
</dbReference>
<evidence type="ECO:0000313" key="13">
    <source>
        <dbReference type="Proteomes" id="UP001164746"/>
    </source>
</evidence>
<feature type="non-terminal residue" evidence="12">
    <location>
        <position position="1"/>
    </location>
</feature>
<proteinExistence type="inferred from homology"/>
<feature type="transmembrane region" description="Helical" evidence="11">
    <location>
        <begin position="12"/>
        <end position="34"/>
    </location>
</feature>
<dbReference type="PROSITE" id="PS50920">
    <property type="entry name" value="SOLCAR"/>
    <property type="match status" value="2"/>
</dbReference>
<reference evidence="12" key="1">
    <citation type="submission" date="2022-11" db="EMBL/GenBank/DDBJ databases">
        <title>Centuries of genome instability and evolution in soft-shell clam transmissible cancer (bioRxiv).</title>
        <authorList>
            <person name="Hart S.F.M."/>
            <person name="Yonemitsu M.A."/>
            <person name="Giersch R.M."/>
            <person name="Beal B.F."/>
            <person name="Arriagada G."/>
            <person name="Davis B.W."/>
            <person name="Ostrander E.A."/>
            <person name="Goff S.P."/>
            <person name="Metzger M.J."/>
        </authorList>
    </citation>
    <scope>NUCLEOTIDE SEQUENCE</scope>
    <source>
        <strain evidence="12">MELC-2E11</strain>
        <tissue evidence="12">Siphon/mantle</tissue>
    </source>
</reference>
<keyword evidence="6 11" id="KW-1133">Transmembrane helix</keyword>
<evidence type="ECO:0000256" key="11">
    <source>
        <dbReference type="SAM" id="Phobius"/>
    </source>
</evidence>
<keyword evidence="13" id="KW-1185">Reference proteome</keyword>
<accession>A0ABY7DM65</accession>
<keyword evidence="8 9" id="KW-0472">Membrane</keyword>
<dbReference type="Proteomes" id="UP001164746">
    <property type="component" value="Chromosome 3"/>
</dbReference>
<keyword evidence="4 9" id="KW-0812">Transmembrane</keyword>
<evidence type="ECO:0000256" key="6">
    <source>
        <dbReference type="ARBA" id="ARBA00022989"/>
    </source>
</evidence>
<dbReference type="PANTHER" id="PTHR45624">
    <property type="entry name" value="MITOCHONDRIAL BASIC AMINO ACIDS TRANSPORTER-RELATED"/>
    <property type="match status" value="1"/>
</dbReference>
<evidence type="ECO:0000256" key="3">
    <source>
        <dbReference type="ARBA" id="ARBA00022448"/>
    </source>
</evidence>
<sequence length="216" mass="23731">TLESDREKRTSSYFNIYISGCVGGAAQLVFVVPVDYIKTALQSQIPHEVTGAASGNHVLYPRADPKYNTDDIRIKGANRQYFKGPLQCAKAIFKERGIMGFYKGGVAMGLREIPSYGIYCLSFEVLNAEMKTRGLTDERGVIASLVSGGIAGSLTWASIIPFDVIKSRYQADFAGEYQGFLHCARCLYKEGGVRIFYTGCLVTCLRAFPVNAVTFT</sequence>
<evidence type="ECO:0000256" key="1">
    <source>
        <dbReference type="ARBA" id="ARBA00004225"/>
    </source>
</evidence>
<dbReference type="SUPFAM" id="SSF103506">
    <property type="entry name" value="Mitochondrial carrier"/>
    <property type="match status" value="1"/>
</dbReference>
<keyword evidence="3 10" id="KW-0813">Transport</keyword>
<organism evidence="12 13">
    <name type="scientific">Mya arenaria</name>
    <name type="common">Soft-shell clam</name>
    <dbReference type="NCBI Taxonomy" id="6604"/>
    <lineage>
        <taxon>Eukaryota</taxon>
        <taxon>Metazoa</taxon>
        <taxon>Spiralia</taxon>
        <taxon>Lophotrochozoa</taxon>
        <taxon>Mollusca</taxon>
        <taxon>Bivalvia</taxon>
        <taxon>Autobranchia</taxon>
        <taxon>Heteroconchia</taxon>
        <taxon>Euheterodonta</taxon>
        <taxon>Imparidentia</taxon>
        <taxon>Neoheterodontei</taxon>
        <taxon>Myida</taxon>
        <taxon>Myoidea</taxon>
        <taxon>Myidae</taxon>
        <taxon>Mya</taxon>
    </lineage>
</organism>
<feature type="non-terminal residue" evidence="12">
    <location>
        <position position="216"/>
    </location>
</feature>
<dbReference type="InterPro" id="IPR023395">
    <property type="entry name" value="MCP_dom_sf"/>
</dbReference>
<evidence type="ECO:0000256" key="5">
    <source>
        <dbReference type="ARBA" id="ARBA00022737"/>
    </source>
</evidence>
<dbReference type="PANTHER" id="PTHR45624:SF6">
    <property type="entry name" value="SOLUTE CARRIER FAMILY 25 MEMBER 45"/>
    <property type="match status" value="1"/>
</dbReference>
<protein>
    <submittedName>
        <fullName evidence="12">S2545-like protein</fullName>
    </submittedName>
</protein>